<evidence type="ECO:0000313" key="2">
    <source>
        <dbReference type="Proteomes" id="UP000518752"/>
    </source>
</evidence>
<reference evidence="1 2" key="1">
    <citation type="journal article" date="2020" name="ISME J.">
        <title>Uncovering the hidden diversity of litter-decomposition mechanisms in mushroom-forming fungi.</title>
        <authorList>
            <person name="Floudas D."/>
            <person name="Bentzer J."/>
            <person name="Ahren D."/>
            <person name="Johansson T."/>
            <person name="Persson P."/>
            <person name="Tunlid A."/>
        </authorList>
    </citation>
    <scope>NUCLEOTIDE SEQUENCE [LARGE SCALE GENOMIC DNA]</scope>
    <source>
        <strain evidence="1 2">CBS 406.79</strain>
    </source>
</reference>
<gene>
    <name evidence="1" type="ORF">D9757_009912</name>
</gene>
<evidence type="ECO:0000313" key="1">
    <source>
        <dbReference type="EMBL" id="KAF5372428.1"/>
    </source>
</evidence>
<accession>A0A8H5LWR8</accession>
<dbReference type="EMBL" id="JAACJN010000110">
    <property type="protein sequence ID" value="KAF5372428.1"/>
    <property type="molecule type" value="Genomic_DNA"/>
</dbReference>
<dbReference type="OrthoDB" id="2735536at2759"/>
<dbReference type="Proteomes" id="UP000518752">
    <property type="component" value="Unassembled WGS sequence"/>
</dbReference>
<name>A0A8H5LWR8_9AGAR</name>
<keyword evidence="2" id="KW-1185">Reference proteome</keyword>
<comment type="caution">
    <text evidence="1">The sequence shown here is derived from an EMBL/GenBank/DDBJ whole genome shotgun (WGS) entry which is preliminary data.</text>
</comment>
<sequence length="69" mass="7820">MFDLANSLAPTRLLSYYNLAKGSPIPDGTRPSYRAMYGTSKAHRLLGPKYRGKEECLQDTFADYMARGW</sequence>
<organism evidence="1 2">
    <name type="scientific">Collybiopsis confluens</name>
    <dbReference type="NCBI Taxonomy" id="2823264"/>
    <lineage>
        <taxon>Eukaryota</taxon>
        <taxon>Fungi</taxon>
        <taxon>Dikarya</taxon>
        <taxon>Basidiomycota</taxon>
        <taxon>Agaricomycotina</taxon>
        <taxon>Agaricomycetes</taxon>
        <taxon>Agaricomycetidae</taxon>
        <taxon>Agaricales</taxon>
        <taxon>Marasmiineae</taxon>
        <taxon>Omphalotaceae</taxon>
        <taxon>Collybiopsis</taxon>
    </lineage>
</organism>
<proteinExistence type="predicted"/>
<protein>
    <submittedName>
        <fullName evidence="1">Uncharacterized protein</fullName>
    </submittedName>
</protein>
<dbReference type="AlphaFoldDB" id="A0A8H5LWR8"/>